<dbReference type="InterPro" id="IPR036388">
    <property type="entry name" value="WH-like_DNA-bd_sf"/>
</dbReference>
<gene>
    <name evidence="7" type="ordered locus">Shell_1234</name>
</gene>
<dbReference type="HAMAP" id="MF_01407">
    <property type="entry name" value="ORC1_type_DNA_replic_protein"/>
    <property type="match status" value="1"/>
</dbReference>
<dbReference type="Pfam" id="PF22703">
    <property type="entry name" value="Cdc6_lid"/>
    <property type="match status" value="1"/>
</dbReference>
<dbReference type="CDD" id="cd08768">
    <property type="entry name" value="Cdc6_C"/>
    <property type="match status" value="1"/>
</dbReference>
<dbReference type="InterPro" id="IPR036390">
    <property type="entry name" value="WH_DNA-bd_sf"/>
</dbReference>
<dbReference type="GO" id="GO:0005524">
    <property type="term" value="F:ATP binding"/>
    <property type="evidence" value="ECO:0007669"/>
    <property type="project" value="UniProtKB-UniRule"/>
</dbReference>
<evidence type="ECO:0000256" key="4">
    <source>
        <dbReference type="ARBA" id="ARBA00022840"/>
    </source>
</evidence>
<evidence type="ECO:0000256" key="5">
    <source>
        <dbReference type="HAMAP-Rule" id="MF_01407"/>
    </source>
</evidence>
<dbReference type="InterPro" id="IPR050311">
    <property type="entry name" value="ORC1/CDC6"/>
</dbReference>
<dbReference type="InterPro" id="IPR027417">
    <property type="entry name" value="P-loop_NTPase"/>
</dbReference>
<dbReference type="NCBIfam" id="TIGR02928">
    <property type="entry name" value="orc1/cdc6 family replication initiation protein"/>
    <property type="match status" value="1"/>
</dbReference>
<dbReference type="HOGENOM" id="CLU_025112_3_2_2"/>
<evidence type="ECO:0000259" key="6">
    <source>
        <dbReference type="SMART" id="SM01074"/>
    </source>
</evidence>
<comment type="function">
    <text evidence="5">Involved in regulation of DNA replication.</text>
</comment>
<dbReference type="InterPro" id="IPR015163">
    <property type="entry name" value="Cdc6_C"/>
</dbReference>
<dbReference type="InterPro" id="IPR014277">
    <property type="entry name" value="Orc1/Cdc6_arc"/>
</dbReference>
<dbReference type="SMART" id="SM01074">
    <property type="entry name" value="Cdc6_C"/>
    <property type="match status" value="1"/>
</dbReference>
<dbReference type="EMBL" id="CP002051">
    <property type="protein sequence ID" value="ADI32333.1"/>
    <property type="molecule type" value="Genomic_DNA"/>
</dbReference>
<dbReference type="SUPFAM" id="SSF52540">
    <property type="entry name" value="P-loop containing nucleoside triphosphate hydrolases"/>
    <property type="match status" value="1"/>
</dbReference>
<comment type="similarity">
    <text evidence="1 5">Belongs to the CDC6/cdc18 family.</text>
</comment>
<keyword evidence="4 5" id="KW-0067">ATP-binding</keyword>
<evidence type="ECO:0000313" key="8">
    <source>
        <dbReference type="Proteomes" id="UP000002573"/>
    </source>
</evidence>
<evidence type="ECO:0000256" key="1">
    <source>
        <dbReference type="ARBA" id="ARBA00006184"/>
    </source>
</evidence>
<sequence length="428" mass="48998">MNSRAKVWVRYSMIYEDKPSTWKIIEEELNKPTIFKSRESLTPEYIPDNLPHREREIKALVSAFKHLITSPGSFSQRVLIVGSVGTGKTVTARVFGRDFTRAAKIKGYNIRYVHINCHRNRTLYNVVTEIARQLEIPLPSRGLSVKEMYDAILGYLDESDTYAIVTLDEFHYFASIAGSDAVYFIVRTYDDINASIKRLNFIFISLDTSKLSLLDSTTESYLLRHMIKLKPYTSSELFDILKYRASQAFYEGVVDDEVLRFIADYEGSDHGGGGNARHAIEILLLAGDMAESEGADKIQLDHVRKAIMKTSREIINISESILYSPVHELIILWAIIRLLRRTGKPFVKMGEVEKEYEVLCEVLGEQPRRHTQIYEYVMNLKKAGVIDARTSGKGLRGRTTLISIHYGPLDLFEKHVEDLIYRRLGVSR</sequence>
<organism evidence="7 8">
    <name type="scientific">Staphylothermus hellenicus (strain DSM 12710 / JCM 10830 / BK20S6-10-b1 / P8)</name>
    <dbReference type="NCBI Taxonomy" id="591019"/>
    <lineage>
        <taxon>Archaea</taxon>
        <taxon>Thermoproteota</taxon>
        <taxon>Thermoprotei</taxon>
        <taxon>Desulfurococcales</taxon>
        <taxon>Desulfurococcaceae</taxon>
        <taxon>Staphylothermus</taxon>
    </lineage>
</organism>
<dbReference type="PANTHER" id="PTHR10763">
    <property type="entry name" value="CELL DIVISION CONTROL PROTEIN 6-RELATED"/>
    <property type="match status" value="1"/>
</dbReference>
<dbReference type="SUPFAM" id="SSF46785">
    <property type="entry name" value="Winged helix' DNA-binding domain"/>
    <property type="match status" value="1"/>
</dbReference>
<dbReference type="InterPro" id="IPR055237">
    <property type="entry name" value="Cdc6_lid"/>
</dbReference>
<reference evidence="7 8" key="2">
    <citation type="journal article" date="2011" name="Stand. Genomic Sci.">
        <title>Complete genome sequence of Staphylothermus hellenicus P8.</title>
        <authorList>
            <person name="Anderson I."/>
            <person name="Wirth R."/>
            <person name="Lucas S."/>
            <person name="Copeland A."/>
            <person name="Lapidus A."/>
            <person name="Cheng J.F."/>
            <person name="Goodwin L."/>
            <person name="Pitluck S."/>
            <person name="Davenport K."/>
            <person name="Detter J.C."/>
            <person name="Han C."/>
            <person name="Tapia R."/>
            <person name="Land M."/>
            <person name="Hauser L."/>
            <person name="Pati A."/>
            <person name="Mikhailova N."/>
            <person name="Woyke T."/>
            <person name="Klenk H.P."/>
            <person name="Kyrpides N."/>
            <person name="Ivanova N."/>
        </authorList>
    </citation>
    <scope>NUCLEOTIDE SEQUENCE [LARGE SCALE GENOMIC DNA]</scope>
    <source>
        <strain evidence="8">DSM 12710 / JCM 10830 / BK20S6-10-b1 / P8</strain>
    </source>
</reference>
<feature type="binding site" evidence="5">
    <location>
        <position position="232"/>
    </location>
    <ligand>
        <name>ATP</name>
        <dbReference type="ChEBI" id="CHEBI:30616"/>
    </ligand>
</feature>
<feature type="domain" description="Cdc6 C-terminal" evidence="6">
    <location>
        <begin position="332"/>
        <end position="415"/>
    </location>
</feature>
<proteinExistence type="inferred from homology"/>
<feature type="binding site" evidence="5">
    <location>
        <begin position="86"/>
        <end position="90"/>
    </location>
    <ligand>
        <name>ATP</name>
        <dbReference type="ChEBI" id="CHEBI:30616"/>
    </ligand>
</feature>
<accession>D7D987</accession>
<evidence type="ECO:0000313" key="7">
    <source>
        <dbReference type="EMBL" id="ADI32333.1"/>
    </source>
</evidence>
<dbReference type="GO" id="GO:0016887">
    <property type="term" value="F:ATP hydrolysis activity"/>
    <property type="evidence" value="ECO:0007669"/>
    <property type="project" value="InterPro"/>
</dbReference>
<dbReference type="NCBIfam" id="NF001623">
    <property type="entry name" value="PRK00411.1-1"/>
    <property type="match status" value="1"/>
</dbReference>
<dbReference type="InterPro" id="IPR049945">
    <property type="entry name" value="AAA_22"/>
</dbReference>
<dbReference type="Proteomes" id="UP000002573">
    <property type="component" value="Chromosome"/>
</dbReference>
<keyword evidence="3 5" id="KW-0547">Nucleotide-binding</keyword>
<dbReference type="Pfam" id="PF13401">
    <property type="entry name" value="AAA_22"/>
    <property type="match status" value="1"/>
</dbReference>
<feature type="binding site" evidence="5">
    <location>
        <position position="244"/>
    </location>
    <ligand>
        <name>ATP</name>
        <dbReference type="ChEBI" id="CHEBI:30616"/>
    </ligand>
</feature>
<dbReference type="STRING" id="591019.Shell_1234"/>
<name>D7D987_STAHD</name>
<dbReference type="Pfam" id="PF09079">
    <property type="entry name" value="WHD_Cdc6"/>
    <property type="match status" value="1"/>
</dbReference>
<dbReference type="KEGG" id="shc:Shell_1234"/>
<dbReference type="PANTHER" id="PTHR10763:SF31">
    <property type="entry name" value="ORC1-TYPE DNA REPLICATION PROTEIN 2"/>
    <property type="match status" value="1"/>
</dbReference>
<dbReference type="Gene3D" id="3.40.50.300">
    <property type="entry name" value="P-loop containing nucleotide triphosphate hydrolases"/>
    <property type="match status" value="1"/>
</dbReference>
<keyword evidence="8" id="KW-1185">Reference proteome</keyword>
<keyword evidence="2 5" id="KW-0235">DNA replication</keyword>
<dbReference type="eggNOG" id="arCOG00467">
    <property type="taxonomic scope" value="Archaea"/>
</dbReference>
<dbReference type="AlphaFoldDB" id="D7D987"/>
<dbReference type="Gene3D" id="1.10.8.60">
    <property type="match status" value="1"/>
</dbReference>
<protein>
    <recommendedName>
        <fullName evidence="5">ORC1-type DNA replication protein</fullName>
    </recommendedName>
</protein>
<evidence type="ECO:0000256" key="2">
    <source>
        <dbReference type="ARBA" id="ARBA00022705"/>
    </source>
</evidence>
<dbReference type="Gene3D" id="1.10.10.10">
    <property type="entry name" value="Winged helix-like DNA-binding domain superfamily/Winged helix DNA-binding domain"/>
    <property type="match status" value="1"/>
</dbReference>
<dbReference type="GO" id="GO:0006260">
    <property type="term" value="P:DNA replication"/>
    <property type="evidence" value="ECO:0007669"/>
    <property type="project" value="UniProtKB-UniRule"/>
</dbReference>
<evidence type="ECO:0000256" key="3">
    <source>
        <dbReference type="ARBA" id="ARBA00022741"/>
    </source>
</evidence>
<reference evidence="8" key="1">
    <citation type="submission" date="2010-05" db="EMBL/GenBank/DDBJ databases">
        <title>Complete sequence of Staphylothermus hellenicus DSM 12710.</title>
        <authorList>
            <consortium name="US DOE Joint Genome Institute"/>
            <person name="Lucas S."/>
            <person name="Copeland A."/>
            <person name="Lapidus A."/>
            <person name="Cheng J.-F."/>
            <person name="Bruce D."/>
            <person name="Goodwin L."/>
            <person name="Pitluck S."/>
            <person name="Davenport K."/>
            <person name="Detter J.C."/>
            <person name="Han C."/>
            <person name="Tapia R."/>
            <person name="Larimer F."/>
            <person name="Land M."/>
            <person name="Hauser L."/>
            <person name="Kyrpides N."/>
            <person name="Mikhailova N."/>
            <person name="Anderson I.J."/>
            <person name="Woyke T."/>
        </authorList>
    </citation>
    <scope>NUCLEOTIDE SEQUENCE [LARGE SCALE GENOMIC DNA]</scope>
    <source>
        <strain evidence="8">DSM 12710 / JCM 10830 / BK20S6-10-b1 / P8</strain>
    </source>
</reference>